<evidence type="ECO:0000313" key="9">
    <source>
        <dbReference type="EMBL" id="MDQ0289385.1"/>
    </source>
</evidence>
<feature type="domain" description="B12-binding" evidence="8">
    <location>
        <begin position="42"/>
        <end position="129"/>
    </location>
</feature>
<dbReference type="GO" id="GO:0051539">
    <property type="term" value="F:4 iron, 4 sulfur cluster binding"/>
    <property type="evidence" value="ECO:0007669"/>
    <property type="project" value="UniProtKB-KW"/>
</dbReference>
<comment type="cofactor">
    <cofactor evidence="1">
        <name>[4Fe-4S] cluster</name>
        <dbReference type="ChEBI" id="CHEBI:49883"/>
    </cofactor>
</comment>
<dbReference type="GO" id="GO:0031419">
    <property type="term" value="F:cobalamin binding"/>
    <property type="evidence" value="ECO:0007669"/>
    <property type="project" value="InterPro"/>
</dbReference>
<keyword evidence="3" id="KW-0808">Transferase</keyword>
<keyword evidence="4" id="KW-0949">S-adenosyl-L-methionine</keyword>
<dbReference type="GO" id="GO:0003824">
    <property type="term" value="F:catalytic activity"/>
    <property type="evidence" value="ECO:0007669"/>
    <property type="project" value="InterPro"/>
</dbReference>
<evidence type="ECO:0000256" key="7">
    <source>
        <dbReference type="ARBA" id="ARBA00023014"/>
    </source>
</evidence>
<dbReference type="SFLD" id="SFLDS00029">
    <property type="entry name" value="Radical_SAM"/>
    <property type="match status" value="1"/>
</dbReference>
<dbReference type="EMBL" id="JAUSVL010000001">
    <property type="protein sequence ID" value="MDQ0289385.1"/>
    <property type="molecule type" value="Genomic_DNA"/>
</dbReference>
<evidence type="ECO:0000256" key="2">
    <source>
        <dbReference type="ARBA" id="ARBA00022603"/>
    </source>
</evidence>
<evidence type="ECO:0000256" key="6">
    <source>
        <dbReference type="ARBA" id="ARBA00023004"/>
    </source>
</evidence>
<comment type="caution">
    <text evidence="9">The sequence shown here is derived from an EMBL/GenBank/DDBJ whole genome shotgun (WGS) entry which is preliminary data.</text>
</comment>
<name>A0AAE3VF92_9BACT</name>
<keyword evidence="7" id="KW-0411">Iron-sulfur</keyword>
<dbReference type="SFLD" id="SFLDG01082">
    <property type="entry name" value="B12-binding_domain_containing"/>
    <property type="match status" value="1"/>
</dbReference>
<dbReference type="InterPro" id="IPR051198">
    <property type="entry name" value="BchE-like"/>
</dbReference>
<evidence type="ECO:0000256" key="4">
    <source>
        <dbReference type="ARBA" id="ARBA00022691"/>
    </source>
</evidence>
<dbReference type="AlphaFoldDB" id="A0AAE3VF92"/>
<dbReference type="Proteomes" id="UP001238163">
    <property type="component" value="Unassembled WGS sequence"/>
</dbReference>
<dbReference type="SMART" id="SM00729">
    <property type="entry name" value="Elp3"/>
    <property type="match status" value="1"/>
</dbReference>
<dbReference type="SFLD" id="SFLDG01123">
    <property type="entry name" value="methyltransferase_(Class_B)"/>
    <property type="match status" value="1"/>
</dbReference>
<reference evidence="9" key="1">
    <citation type="submission" date="2023-07" db="EMBL/GenBank/DDBJ databases">
        <title>Genomic Encyclopedia of Type Strains, Phase IV (KMG-IV): sequencing the most valuable type-strain genomes for metagenomic binning, comparative biology and taxonomic classification.</title>
        <authorList>
            <person name="Goeker M."/>
        </authorList>
    </citation>
    <scope>NUCLEOTIDE SEQUENCE</scope>
    <source>
        <strain evidence="9">DSM 24202</strain>
    </source>
</reference>
<keyword evidence="2" id="KW-0489">Methyltransferase</keyword>
<proteinExistence type="predicted"/>
<dbReference type="Gene3D" id="3.40.50.280">
    <property type="entry name" value="Cobalamin-binding domain"/>
    <property type="match status" value="1"/>
</dbReference>
<organism evidence="9 10">
    <name type="scientific">Oligosphaera ethanolica</name>
    <dbReference type="NCBI Taxonomy" id="760260"/>
    <lineage>
        <taxon>Bacteria</taxon>
        <taxon>Pseudomonadati</taxon>
        <taxon>Lentisphaerota</taxon>
        <taxon>Oligosphaeria</taxon>
        <taxon>Oligosphaerales</taxon>
        <taxon>Oligosphaeraceae</taxon>
        <taxon>Oligosphaera</taxon>
    </lineage>
</organism>
<evidence type="ECO:0000256" key="5">
    <source>
        <dbReference type="ARBA" id="ARBA00022723"/>
    </source>
</evidence>
<dbReference type="PROSITE" id="PS51332">
    <property type="entry name" value="B12_BINDING"/>
    <property type="match status" value="1"/>
</dbReference>
<keyword evidence="10" id="KW-1185">Reference proteome</keyword>
<sequence>MKLKLIYPQWPKLPNQPRFNLPPMGPVSFAAALPADVDVDFCDENVEALDLQSPADLYAISCMLTCQTPRAYAIADELRAAGKTVIMGGIAIMLHHEEAAGHADSIFLGEAEGRMDAVFRDFADGKLKPVYNFLGQFPDTALIGPARRDILKRELYNYRGVQMVDLVHASRGCRFNCFPCCTPFLGGRQFRPRPIDKVVAEMAAIPNNRLFIVDNSLAQDDQWEKDLFRAMAPLGKKWVSHPIKDDPEILKLAQAAGAWYVYQAIFDTSDFIRARIQRYKDHGIGVEGTIILGTDDQSLDDIKRLVDFLLEIDLDLAEFTVLTPFPHSAICTQLTEQGRILHRDWGRYTAGEVVFKPARMSVDELQWAYQYAWDSFYSEESKEFKMAKLYLDVLKKEQAPLTESLRPSNVKWGHQA</sequence>
<evidence type="ECO:0000313" key="10">
    <source>
        <dbReference type="Proteomes" id="UP001238163"/>
    </source>
</evidence>
<dbReference type="SUPFAM" id="SSF102114">
    <property type="entry name" value="Radical SAM enzymes"/>
    <property type="match status" value="1"/>
</dbReference>
<accession>A0AAE3VF92</accession>
<evidence type="ECO:0000256" key="1">
    <source>
        <dbReference type="ARBA" id="ARBA00001966"/>
    </source>
</evidence>
<dbReference type="InterPro" id="IPR034466">
    <property type="entry name" value="Methyltransferase_Class_B"/>
</dbReference>
<dbReference type="InterPro" id="IPR058240">
    <property type="entry name" value="rSAM_sf"/>
</dbReference>
<keyword evidence="5" id="KW-0479">Metal-binding</keyword>
<dbReference type="InterPro" id="IPR006638">
    <property type="entry name" value="Elp3/MiaA/NifB-like_rSAM"/>
</dbReference>
<dbReference type="GO" id="GO:0005829">
    <property type="term" value="C:cytosol"/>
    <property type="evidence" value="ECO:0007669"/>
    <property type="project" value="TreeGrafter"/>
</dbReference>
<dbReference type="InterPro" id="IPR006158">
    <property type="entry name" value="Cobalamin-bd"/>
</dbReference>
<dbReference type="PANTHER" id="PTHR43409">
    <property type="entry name" value="ANAEROBIC MAGNESIUM-PROTOPORPHYRIN IX MONOMETHYL ESTER CYCLASE-RELATED"/>
    <property type="match status" value="1"/>
</dbReference>
<evidence type="ECO:0000256" key="3">
    <source>
        <dbReference type="ARBA" id="ARBA00022679"/>
    </source>
</evidence>
<evidence type="ECO:0000259" key="8">
    <source>
        <dbReference type="PROSITE" id="PS51332"/>
    </source>
</evidence>
<protein>
    <submittedName>
        <fullName evidence="9">Radical SAM superfamily enzyme YgiQ (UPF0313 family)</fullName>
    </submittedName>
</protein>
<dbReference type="Pfam" id="PF02310">
    <property type="entry name" value="B12-binding"/>
    <property type="match status" value="1"/>
</dbReference>
<gene>
    <name evidence="9" type="ORF">J3R75_001492</name>
</gene>
<keyword evidence="6" id="KW-0408">Iron</keyword>
<dbReference type="RefSeq" id="WP_307260803.1">
    <property type="nucleotide sequence ID" value="NZ_JAUSVL010000001.1"/>
</dbReference>
<dbReference type="GO" id="GO:0046872">
    <property type="term" value="F:metal ion binding"/>
    <property type="evidence" value="ECO:0007669"/>
    <property type="project" value="UniProtKB-KW"/>
</dbReference>
<dbReference type="InterPro" id="IPR007197">
    <property type="entry name" value="rSAM"/>
</dbReference>
<dbReference type="PANTHER" id="PTHR43409:SF7">
    <property type="entry name" value="BLL1977 PROTEIN"/>
    <property type="match status" value="1"/>
</dbReference>